<evidence type="ECO:0000313" key="2">
    <source>
        <dbReference type="Proteomes" id="UP001597374"/>
    </source>
</evidence>
<dbReference type="RefSeq" id="WP_250430367.1">
    <property type="nucleotide sequence ID" value="NZ_JALPRR010000003.1"/>
</dbReference>
<accession>A0ABW5D2F0</accession>
<evidence type="ECO:0008006" key="3">
    <source>
        <dbReference type="Google" id="ProtNLM"/>
    </source>
</evidence>
<reference evidence="2" key="1">
    <citation type="journal article" date="2019" name="Int. J. Syst. Evol. Microbiol.">
        <title>The Global Catalogue of Microorganisms (GCM) 10K type strain sequencing project: providing services to taxonomists for standard genome sequencing and annotation.</title>
        <authorList>
            <consortium name="The Broad Institute Genomics Platform"/>
            <consortium name="The Broad Institute Genome Sequencing Center for Infectious Disease"/>
            <person name="Wu L."/>
            <person name="Ma J."/>
        </authorList>
    </citation>
    <scope>NUCLEOTIDE SEQUENCE [LARGE SCALE GENOMIC DNA]</scope>
    <source>
        <strain evidence="2">CGMCC 4.1782</strain>
    </source>
</reference>
<proteinExistence type="predicted"/>
<keyword evidence="2" id="KW-1185">Reference proteome</keyword>
<comment type="caution">
    <text evidence="1">The sequence shown here is derived from an EMBL/GenBank/DDBJ whole genome shotgun (WGS) entry which is preliminary data.</text>
</comment>
<evidence type="ECO:0000313" key="1">
    <source>
        <dbReference type="EMBL" id="MFD2247435.1"/>
    </source>
</evidence>
<protein>
    <recommendedName>
        <fullName evidence="3">Phosphoribosylpyrophosphate synthetase</fullName>
    </recommendedName>
</protein>
<dbReference type="EMBL" id="JBHUIM010000002">
    <property type="protein sequence ID" value="MFD2247435.1"/>
    <property type="molecule type" value="Genomic_DNA"/>
</dbReference>
<gene>
    <name evidence="1" type="ORF">ACFSKP_14300</name>
</gene>
<name>A0ABW5D2F0_9BACT</name>
<organism evidence="1 2">
    <name type="scientific">Pontibacter ruber</name>
    <dbReference type="NCBI Taxonomy" id="1343895"/>
    <lineage>
        <taxon>Bacteria</taxon>
        <taxon>Pseudomonadati</taxon>
        <taxon>Bacteroidota</taxon>
        <taxon>Cytophagia</taxon>
        <taxon>Cytophagales</taxon>
        <taxon>Hymenobacteraceae</taxon>
        <taxon>Pontibacter</taxon>
    </lineage>
</organism>
<sequence length="113" mass="12650">MEDKVNMTPLVQVLAQLRKEGIATDFTITEEGRLSTMDGKESFTPQQVQIVNFYRFEGESYPGDMAILYVLETSTGLKGTISDAYGLYSDEAIENFMKQVKDLGKDLDKHSGN</sequence>
<dbReference type="Proteomes" id="UP001597374">
    <property type="component" value="Unassembled WGS sequence"/>
</dbReference>